<dbReference type="Pfam" id="PF12762">
    <property type="entry name" value="DDE_Tnp_IS1595"/>
    <property type="match status" value="1"/>
</dbReference>
<sequence length="393" mass="42682">MNQGNNAANAGQAAGNGAAGGNGNPLPHFMQGNPHPVLMLATANVQGSYGRNVNLANAGPPNNNYPAKMTMDWLERNVLCSEAYAVTFAMDIGLISSNRTCPFQGCGAAMKLKPRAGQPRANGGRGPATFIWKCKRSIAGQKHTCTRSIKDGSWFSKSNLTIGEILRFTFLWCNSCGSTTQASISGHSSATVCDWRNFCREVVQIYFIDNSQPIGGPGMIVEIDEAKFGKRKYNRGHRVEGFWVIGAVARGHPDEVAMLKVPESLLPGDQAPTQHRDAATLLPWIAANVRAGSTIQTDGWPAYNGIAQIANRNYQHTTVVHAHEFVAADGTHTNSIESAWSKVRARIPRHGARKHFADGFLGEYIFHQKCRHGGLDPFMHFLTTVVLSIYAPP</sequence>
<dbReference type="PANTHER" id="PTHR47163:SF3">
    <property type="entry name" value="PROTEIN CBG18017"/>
    <property type="match status" value="1"/>
</dbReference>
<protein>
    <recommendedName>
        <fullName evidence="2">ISXO2-like transposase domain-containing protein</fullName>
    </recommendedName>
</protein>
<dbReference type="SMART" id="SM01126">
    <property type="entry name" value="DDE_Tnp_IS1595"/>
    <property type="match status" value="1"/>
</dbReference>
<reference evidence="3" key="1">
    <citation type="submission" date="2021-01" db="EMBL/GenBank/DDBJ databases">
        <authorList>
            <person name="Corre E."/>
            <person name="Pelletier E."/>
            <person name="Niang G."/>
            <person name="Scheremetjew M."/>
            <person name="Finn R."/>
            <person name="Kale V."/>
            <person name="Holt S."/>
            <person name="Cochrane G."/>
            <person name="Meng A."/>
            <person name="Brown T."/>
            <person name="Cohen L."/>
        </authorList>
    </citation>
    <scope>NUCLEOTIDE SEQUENCE</scope>
    <source>
        <strain evidence="3">CCMP3107</strain>
    </source>
</reference>
<gene>
    <name evidence="3" type="ORF">HAKA00212_LOCUS18284</name>
</gene>
<accession>A0A6S9LBI5</accession>
<organism evidence="3">
    <name type="scientific">Heterosigma akashiwo</name>
    <name type="common">Chromophytic alga</name>
    <name type="synonym">Heterosigma carterae</name>
    <dbReference type="NCBI Taxonomy" id="2829"/>
    <lineage>
        <taxon>Eukaryota</taxon>
        <taxon>Sar</taxon>
        <taxon>Stramenopiles</taxon>
        <taxon>Ochrophyta</taxon>
        <taxon>Raphidophyceae</taxon>
        <taxon>Chattonellales</taxon>
        <taxon>Chattonellaceae</taxon>
        <taxon>Heterosigma</taxon>
    </lineage>
</organism>
<feature type="compositionally biased region" description="Low complexity" evidence="1">
    <location>
        <begin position="1"/>
        <end position="16"/>
    </location>
</feature>
<evidence type="ECO:0000259" key="2">
    <source>
        <dbReference type="SMART" id="SM01126"/>
    </source>
</evidence>
<feature type="domain" description="ISXO2-like transposase" evidence="2">
    <location>
        <begin position="213"/>
        <end position="369"/>
    </location>
</feature>
<dbReference type="InterPro" id="IPR024445">
    <property type="entry name" value="Tnp_ISXO2-like"/>
</dbReference>
<dbReference type="AlphaFoldDB" id="A0A6S9LBI5"/>
<evidence type="ECO:0000313" key="3">
    <source>
        <dbReference type="EMBL" id="CAE0639469.1"/>
    </source>
</evidence>
<dbReference type="InterPro" id="IPR053164">
    <property type="entry name" value="IS1016-like_transposase"/>
</dbReference>
<name>A0A6S9LBI5_HETAK</name>
<dbReference type="EMBL" id="HBIU01040160">
    <property type="protein sequence ID" value="CAE0639469.1"/>
    <property type="molecule type" value="Transcribed_RNA"/>
</dbReference>
<dbReference type="PANTHER" id="PTHR47163">
    <property type="entry name" value="DDE_TNP_IS1595 DOMAIN-CONTAINING PROTEIN"/>
    <property type="match status" value="1"/>
</dbReference>
<dbReference type="NCBIfam" id="NF033547">
    <property type="entry name" value="transpos_IS1595"/>
    <property type="match status" value="1"/>
</dbReference>
<evidence type="ECO:0000256" key="1">
    <source>
        <dbReference type="SAM" id="MobiDB-lite"/>
    </source>
</evidence>
<proteinExistence type="predicted"/>
<feature type="region of interest" description="Disordered" evidence="1">
    <location>
        <begin position="1"/>
        <end position="32"/>
    </location>
</feature>